<dbReference type="PANTHER" id="PTHR21661">
    <property type="entry name" value="EPOXIDE HYDROLASE 1-RELATED"/>
    <property type="match status" value="1"/>
</dbReference>
<evidence type="ECO:0000256" key="3">
    <source>
        <dbReference type="ARBA" id="ARBA00022801"/>
    </source>
</evidence>
<accession>A0A0C9U490</accession>
<feature type="domain" description="Epoxide hydrolase N-terminal" evidence="4">
    <location>
        <begin position="3"/>
        <end position="117"/>
    </location>
</feature>
<dbReference type="GO" id="GO:0004301">
    <property type="term" value="F:epoxide hydrolase activity"/>
    <property type="evidence" value="ECO:0007669"/>
    <property type="project" value="TreeGrafter"/>
</dbReference>
<evidence type="ECO:0000259" key="4">
    <source>
        <dbReference type="Pfam" id="PF06441"/>
    </source>
</evidence>
<dbReference type="Pfam" id="PF06441">
    <property type="entry name" value="EHN"/>
    <property type="match status" value="1"/>
</dbReference>
<evidence type="ECO:0000256" key="1">
    <source>
        <dbReference type="ARBA" id="ARBA00010088"/>
    </source>
</evidence>
<sequence length="126" mass="14462">MDISPFTISVSQDVLTDLKMRLGMARIPINVDLPSEDEWEYGTPTGRVEELVDCWKTMFNWRKMETTINVTLPQFTTLINAGPLHRELKIHFVHRRSSNPTAVPLFFVHGWPGHFLELVNLLSSAI</sequence>
<dbReference type="HOGENOM" id="CLU_019414_4_2_1"/>
<dbReference type="PANTHER" id="PTHR21661:SF35">
    <property type="entry name" value="EPOXIDE HYDROLASE"/>
    <property type="match status" value="1"/>
</dbReference>
<dbReference type="SUPFAM" id="SSF53474">
    <property type="entry name" value="alpha/beta-Hydrolases"/>
    <property type="match status" value="1"/>
</dbReference>
<dbReference type="Proteomes" id="UP000054279">
    <property type="component" value="Unassembled WGS sequence"/>
</dbReference>
<proteinExistence type="inferred from homology"/>
<dbReference type="AlphaFoldDB" id="A0A0C9U490"/>
<dbReference type="OrthoDB" id="7130006at2759"/>
<dbReference type="Gene3D" id="3.40.50.1820">
    <property type="entry name" value="alpha/beta hydrolase"/>
    <property type="match status" value="1"/>
</dbReference>
<evidence type="ECO:0000313" key="5">
    <source>
        <dbReference type="EMBL" id="KIJ29049.1"/>
    </source>
</evidence>
<name>A0A0C9U490_SPHS4</name>
<dbReference type="InterPro" id="IPR010497">
    <property type="entry name" value="Epoxide_hydro_N"/>
</dbReference>
<reference evidence="5 6" key="1">
    <citation type="submission" date="2014-06" db="EMBL/GenBank/DDBJ databases">
        <title>Evolutionary Origins and Diversification of the Mycorrhizal Mutualists.</title>
        <authorList>
            <consortium name="DOE Joint Genome Institute"/>
            <consortium name="Mycorrhizal Genomics Consortium"/>
            <person name="Kohler A."/>
            <person name="Kuo A."/>
            <person name="Nagy L.G."/>
            <person name="Floudas D."/>
            <person name="Copeland A."/>
            <person name="Barry K.W."/>
            <person name="Cichocki N."/>
            <person name="Veneault-Fourrey C."/>
            <person name="LaButti K."/>
            <person name="Lindquist E.A."/>
            <person name="Lipzen A."/>
            <person name="Lundell T."/>
            <person name="Morin E."/>
            <person name="Murat C."/>
            <person name="Riley R."/>
            <person name="Ohm R."/>
            <person name="Sun H."/>
            <person name="Tunlid A."/>
            <person name="Henrissat B."/>
            <person name="Grigoriev I.V."/>
            <person name="Hibbett D.S."/>
            <person name="Martin F."/>
        </authorList>
    </citation>
    <scope>NUCLEOTIDE SEQUENCE [LARGE SCALE GENOMIC DNA]</scope>
    <source>
        <strain evidence="5 6">SS14</strain>
    </source>
</reference>
<dbReference type="InterPro" id="IPR029058">
    <property type="entry name" value="AB_hydrolase_fold"/>
</dbReference>
<protein>
    <recommendedName>
        <fullName evidence="4">Epoxide hydrolase N-terminal domain-containing protein</fullName>
    </recommendedName>
</protein>
<keyword evidence="3" id="KW-0378">Hydrolase</keyword>
<evidence type="ECO:0000256" key="2">
    <source>
        <dbReference type="ARBA" id="ARBA00022797"/>
    </source>
</evidence>
<dbReference type="GO" id="GO:0097176">
    <property type="term" value="P:epoxide metabolic process"/>
    <property type="evidence" value="ECO:0007669"/>
    <property type="project" value="TreeGrafter"/>
</dbReference>
<gene>
    <name evidence="5" type="ORF">M422DRAFT_269574</name>
</gene>
<organism evidence="5 6">
    <name type="scientific">Sphaerobolus stellatus (strain SS14)</name>
    <dbReference type="NCBI Taxonomy" id="990650"/>
    <lineage>
        <taxon>Eukaryota</taxon>
        <taxon>Fungi</taxon>
        <taxon>Dikarya</taxon>
        <taxon>Basidiomycota</taxon>
        <taxon>Agaricomycotina</taxon>
        <taxon>Agaricomycetes</taxon>
        <taxon>Phallomycetidae</taxon>
        <taxon>Geastrales</taxon>
        <taxon>Sphaerobolaceae</taxon>
        <taxon>Sphaerobolus</taxon>
    </lineage>
</organism>
<keyword evidence="2" id="KW-0058">Aromatic hydrocarbons catabolism</keyword>
<dbReference type="EMBL" id="KN837291">
    <property type="protein sequence ID" value="KIJ29049.1"/>
    <property type="molecule type" value="Genomic_DNA"/>
</dbReference>
<evidence type="ECO:0000313" key="6">
    <source>
        <dbReference type="Proteomes" id="UP000054279"/>
    </source>
</evidence>
<keyword evidence="6" id="KW-1185">Reference proteome</keyword>
<comment type="similarity">
    <text evidence="1">Belongs to the peptidase S33 family.</text>
</comment>